<keyword evidence="4" id="KW-0326">Glycosidase</keyword>
<organism evidence="4 5">
    <name type="scientific">Paenactinomyces guangxiensis</name>
    <dbReference type="NCBI Taxonomy" id="1490290"/>
    <lineage>
        <taxon>Bacteria</taxon>
        <taxon>Bacillati</taxon>
        <taxon>Bacillota</taxon>
        <taxon>Bacilli</taxon>
        <taxon>Bacillales</taxon>
        <taxon>Thermoactinomycetaceae</taxon>
        <taxon>Paenactinomyces</taxon>
    </lineage>
</organism>
<dbReference type="RefSeq" id="WP_181751816.1">
    <property type="nucleotide sequence ID" value="NZ_JACEIQ010000008.1"/>
</dbReference>
<dbReference type="PANTHER" id="PTHR40446:SF2">
    <property type="entry name" value="N-ACETYLGLUCOSAMINE-1-PHOSPHODIESTER ALPHA-N-ACETYLGLUCOSAMINIDASE"/>
    <property type="match status" value="1"/>
</dbReference>
<dbReference type="GO" id="GO:0016798">
    <property type="term" value="F:hydrolase activity, acting on glycosyl bonds"/>
    <property type="evidence" value="ECO:0007669"/>
    <property type="project" value="UniProtKB-KW"/>
</dbReference>
<dbReference type="SUPFAM" id="SSF56300">
    <property type="entry name" value="Metallo-dependent phosphatases"/>
    <property type="match status" value="1"/>
</dbReference>
<reference evidence="4 5" key="1">
    <citation type="submission" date="2020-07" db="EMBL/GenBank/DDBJ databases">
        <authorList>
            <person name="Feng H."/>
        </authorList>
    </citation>
    <scope>NUCLEOTIDE SEQUENCE [LARGE SCALE GENOMIC DNA]</scope>
    <source>
        <strain evidence="5">s-10</strain>
    </source>
</reference>
<accession>A0A7W1WR68</accession>
<dbReference type="InterPro" id="IPR004843">
    <property type="entry name" value="Calcineurin-like_PHP"/>
</dbReference>
<dbReference type="AlphaFoldDB" id="A0A7W1WR68"/>
<evidence type="ECO:0000256" key="1">
    <source>
        <dbReference type="SAM" id="SignalP"/>
    </source>
</evidence>
<feature type="signal peptide" evidence="1">
    <location>
        <begin position="1"/>
        <end position="25"/>
    </location>
</feature>
<feature type="chain" id="PRO_5031139208" evidence="1">
    <location>
        <begin position="26"/>
        <end position="1114"/>
    </location>
</feature>
<dbReference type="EMBL" id="JACEIQ010000008">
    <property type="protein sequence ID" value="MBA4494575.1"/>
    <property type="molecule type" value="Genomic_DNA"/>
</dbReference>
<dbReference type="PANTHER" id="PTHR40446">
    <property type="entry name" value="N-ACETYLGLUCOSAMINE-1-PHOSPHODIESTER ALPHA-N-ACETYLGLUCOSAMINIDASE"/>
    <property type="match status" value="1"/>
</dbReference>
<dbReference type="Proteomes" id="UP000535491">
    <property type="component" value="Unassembled WGS sequence"/>
</dbReference>
<feature type="domain" description="Phosphodiester glycosidase" evidence="3">
    <location>
        <begin position="267"/>
        <end position="396"/>
    </location>
</feature>
<keyword evidence="5" id="KW-1185">Reference proteome</keyword>
<keyword evidence="1" id="KW-0732">Signal</keyword>
<evidence type="ECO:0000259" key="3">
    <source>
        <dbReference type="Pfam" id="PF09992"/>
    </source>
</evidence>
<dbReference type="Pfam" id="PF00149">
    <property type="entry name" value="Metallophos"/>
    <property type="match status" value="1"/>
</dbReference>
<comment type="caution">
    <text evidence="4">The sequence shown here is derived from an EMBL/GenBank/DDBJ whole genome shotgun (WGS) entry which is preliminary data.</text>
</comment>
<evidence type="ECO:0000313" key="5">
    <source>
        <dbReference type="Proteomes" id="UP000535491"/>
    </source>
</evidence>
<keyword evidence="4" id="KW-0378">Hydrolase</keyword>
<evidence type="ECO:0000313" key="4">
    <source>
        <dbReference type="EMBL" id="MBA4494575.1"/>
    </source>
</evidence>
<dbReference type="Pfam" id="PF09992">
    <property type="entry name" value="NAGPA"/>
    <property type="match status" value="1"/>
</dbReference>
<dbReference type="InterPro" id="IPR018711">
    <property type="entry name" value="NAGPA"/>
</dbReference>
<protein>
    <submittedName>
        <fullName evidence="4">Phosphodiester glycosidase family protein</fullName>
    </submittedName>
</protein>
<proteinExistence type="predicted"/>
<evidence type="ECO:0000259" key="2">
    <source>
        <dbReference type="Pfam" id="PF00149"/>
    </source>
</evidence>
<feature type="domain" description="Calcineurin-like phosphoesterase" evidence="2">
    <location>
        <begin position="766"/>
        <end position="959"/>
    </location>
</feature>
<sequence length="1114" mass="122296">MNSLKKGLLFWLTLLMILTPGFTWAQEPPIHESGELLSLQKEEGSLKAGVQQTAEVIHEESEEEQIGTGISLTQFKRFDTRGWIEGASLTVSLSEPTVHTDLLTAGKVANSAPLSRQMQDAGAIAGVNGDFFDIGNTQAALGAEVQSGKVRKSGNSLTASVTKDRLGQISQLLLQGTITAGDKSHSFNLLNSPSLGGDQLGVYTAEWGEASRQHLIGTGNDFVEVLLENGKVSQTFESSVYSRPLTESQTLLSGKGKAGLFLKQLQPGLEVKVEIKTNPDYQKLSFAVGGGALLVKEGKVVTSDNGPLHPRTAVGFSKDGKKMILATVDGRSKDSRGMTLLELAHWMKEQGAWTALNLDGGGSSTMIARRQGVEGLQVINTPSDGAERPVPNGVGIWNDKKTGVLKGMKLESYSHRVFSGLSRTFRANAYDTAYAPLKLDPKKIHWKARPASLGYFDGSVLKAKHPGKGKVEAGVLAIKSNTPIHVLGKPVSLFIEPKQIGLEKGKTSRFLVTGKDKNGYRTFIEPRDIQFTYDQQVIELKENEDGSLSVIPKVDKGATLLTARVGDLTVQAGVTVGLEEKVIETFENTTNPWTFSKAPAETVGKLSYVDSPERNGKVIRLDYDFTRSTRTRAVYALPPGGLMVLPGDVKKIGVHVYGDHGNGHWLRTRIKDAAGVYHTLDLAAKVDWKGWKYVEATVPSGVQYPIQLNQIYLVEPDAKRQDTGYILFDDVKIHVTEKLDLPKKQKPVRHPMVLQNRAIPGSMWKYAVFNDMHVVSTNPESKDVKNLVQALQEISDEKVDFVIFNGDLVDMDTPENYAFVKEIIEKHLKVPYYVTPGNHETYGSGNIDNFIKAFGSNAAFHSFVHKGTHFILVNTSLGGLRVSDTEQWFKLKQLLEQSKTDDQVQQLVLLGHHPVQDPNPAKNSQFSDSKEGELLQKWLTQFSEESGKPASMIGAHAHVNHWDQLDGIPYAVIGPVGKQLYGAKDEGGFYSYAVFGVQSGPNRRRPQMVADIRPILSDITLEKETYSVGKEEKVPLTGVQAAGWTFPLDYPATVLYSGSQGLVISETDVNRGQSQRAIALFNPRKQTIQFIRPGRVELTVQSSDFRKTFILEGK</sequence>
<name>A0A7W1WR68_9BACL</name>
<dbReference type="Gene3D" id="2.60.120.430">
    <property type="entry name" value="Galactose-binding lectin"/>
    <property type="match status" value="1"/>
</dbReference>
<dbReference type="InterPro" id="IPR029052">
    <property type="entry name" value="Metallo-depent_PP-like"/>
</dbReference>
<gene>
    <name evidence="4" type="ORF">H1191_09685</name>
</gene>
<dbReference type="Gene3D" id="3.60.21.10">
    <property type="match status" value="1"/>
</dbReference>